<reference evidence="12 13" key="1">
    <citation type="journal article" date="2019" name="Int. J. Syst. Evol. Microbiol.">
        <title>Capsulimonas corticalis gen. nov., sp. nov., an aerobic capsulated bacterium, of a novel bacterial order, Capsulimonadales ord. nov., of the class Armatimonadia of the phylum Armatimonadetes.</title>
        <authorList>
            <person name="Li J."/>
            <person name="Kudo C."/>
            <person name="Tonouchi A."/>
        </authorList>
    </citation>
    <scope>NUCLEOTIDE SEQUENCE [LARGE SCALE GENOMIC DNA]</scope>
    <source>
        <strain evidence="12 13">AX-7</strain>
    </source>
</reference>
<dbReference type="InterPro" id="IPR005999">
    <property type="entry name" value="Glycerol_kin"/>
</dbReference>
<dbReference type="PANTHER" id="PTHR10196">
    <property type="entry name" value="SUGAR KINASE"/>
    <property type="match status" value="1"/>
</dbReference>
<feature type="binding site" evidence="10">
    <location>
        <position position="83"/>
    </location>
    <ligand>
        <name>glycerol</name>
        <dbReference type="ChEBI" id="CHEBI:17754"/>
    </ligand>
</feature>
<evidence type="ECO:0000256" key="5">
    <source>
        <dbReference type="ARBA" id="ARBA00022777"/>
    </source>
</evidence>
<dbReference type="FunFam" id="3.30.420.40:FF:000008">
    <property type="entry name" value="Glycerol kinase"/>
    <property type="match status" value="1"/>
</dbReference>
<evidence type="ECO:0000256" key="9">
    <source>
        <dbReference type="ARBA" id="ARBA00054633"/>
    </source>
</evidence>
<keyword evidence="13" id="KW-1185">Reference proteome</keyword>
<keyword evidence="4 10" id="KW-0547">Nucleotide-binding</keyword>
<organism evidence="12 13">
    <name type="scientific">Capsulimonas corticalis</name>
    <dbReference type="NCBI Taxonomy" id="2219043"/>
    <lineage>
        <taxon>Bacteria</taxon>
        <taxon>Bacillati</taxon>
        <taxon>Armatimonadota</taxon>
        <taxon>Armatimonadia</taxon>
        <taxon>Capsulimonadales</taxon>
        <taxon>Capsulimonadaceae</taxon>
        <taxon>Capsulimonas</taxon>
    </lineage>
</organism>
<feature type="binding site" evidence="10">
    <location>
        <position position="13"/>
    </location>
    <ligand>
        <name>ADP</name>
        <dbReference type="ChEBI" id="CHEBI:456216"/>
    </ligand>
</feature>
<gene>
    <name evidence="12" type="primary">glpK2</name>
    <name evidence="10" type="synonym">glpK</name>
    <name evidence="12" type="ORF">CCAX7_008930</name>
</gene>
<protein>
    <recommendedName>
        <fullName evidence="10">Glycerol kinase</fullName>
        <ecNumber evidence="10">2.7.1.30</ecNumber>
    </recommendedName>
    <alternativeName>
        <fullName evidence="10">ATP:glycerol 3-phosphotransferase</fullName>
    </alternativeName>
    <alternativeName>
        <fullName evidence="10">Glycerokinase</fullName>
        <shortName evidence="10">GK</shortName>
    </alternativeName>
</protein>
<feature type="binding site" evidence="10">
    <location>
        <position position="246"/>
    </location>
    <ligand>
        <name>glycerol</name>
        <dbReference type="ChEBI" id="CHEBI:17754"/>
    </ligand>
</feature>
<feature type="binding site" evidence="10">
    <location>
        <position position="246"/>
    </location>
    <ligand>
        <name>sn-glycerol 3-phosphate</name>
        <dbReference type="ChEBI" id="CHEBI:57597"/>
    </ligand>
</feature>
<comment type="pathway">
    <text evidence="1 10">Polyol metabolism; glycerol degradation via glycerol kinase pathway; sn-glycerol 3-phosphate from glycerol: step 1/1.</text>
</comment>
<feature type="binding site" evidence="10">
    <location>
        <position position="311"/>
    </location>
    <ligand>
        <name>ADP</name>
        <dbReference type="ChEBI" id="CHEBI:456216"/>
    </ligand>
</feature>
<dbReference type="InterPro" id="IPR000577">
    <property type="entry name" value="Carb_kinase_FGGY"/>
</dbReference>
<feature type="binding site" evidence="10">
    <location>
        <position position="15"/>
    </location>
    <ligand>
        <name>ATP</name>
        <dbReference type="ChEBI" id="CHEBI:30616"/>
    </ligand>
</feature>
<feature type="binding site" evidence="10">
    <location>
        <position position="311"/>
    </location>
    <ligand>
        <name>ATP</name>
        <dbReference type="ChEBI" id="CHEBI:30616"/>
    </ligand>
</feature>
<evidence type="ECO:0000256" key="3">
    <source>
        <dbReference type="ARBA" id="ARBA00022679"/>
    </source>
</evidence>
<evidence type="ECO:0000256" key="11">
    <source>
        <dbReference type="RuleBase" id="RU003733"/>
    </source>
</evidence>
<dbReference type="NCBIfam" id="TIGR01311">
    <property type="entry name" value="glycerol_kin"/>
    <property type="match status" value="1"/>
</dbReference>
<dbReference type="PANTHER" id="PTHR10196:SF69">
    <property type="entry name" value="GLYCEROL KINASE"/>
    <property type="match status" value="1"/>
</dbReference>
<evidence type="ECO:0000256" key="10">
    <source>
        <dbReference type="HAMAP-Rule" id="MF_00186"/>
    </source>
</evidence>
<feature type="binding site" evidence="10">
    <location>
        <position position="84"/>
    </location>
    <ligand>
        <name>sn-glycerol 3-phosphate</name>
        <dbReference type="ChEBI" id="CHEBI:57597"/>
    </ligand>
</feature>
<dbReference type="Pfam" id="PF00370">
    <property type="entry name" value="FGGY_N"/>
    <property type="match status" value="1"/>
</dbReference>
<dbReference type="PROSITE" id="PS00933">
    <property type="entry name" value="FGGY_KINASES_1"/>
    <property type="match status" value="1"/>
</dbReference>
<feature type="binding site" evidence="10">
    <location>
        <position position="84"/>
    </location>
    <ligand>
        <name>glycerol</name>
        <dbReference type="ChEBI" id="CHEBI:17754"/>
    </ligand>
</feature>
<feature type="binding site" evidence="10">
    <location>
        <position position="135"/>
    </location>
    <ligand>
        <name>sn-glycerol 3-phosphate</name>
        <dbReference type="ChEBI" id="CHEBI:57597"/>
    </ligand>
</feature>
<feature type="binding site" evidence="10">
    <location>
        <position position="412"/>
    </location>
    <ligand>
        <name>ATP</name>
        <dbReference type="ChEBI" id="CHEBI:30616"/>
    </ligand>
</feature>
<comment type="similarity">
    <text evidence="2 10 11">Belongs to the FGGY kinase family.</text>
</comment>
<dbReference type="InterPro" id="IPR043129">
    <property type="entry name" value="ATPase_NBD"/>
</dbReference>
<dbReference type="AlphaFoldDB" id="A0A402CU34"/>
<evidence type="ECO:0000256" key="1">
    <source>
        <dbReference type="ARBA" id="ARBA00005190"/>
    </source>
</evidence>
<dbReference type="NCBIfam" id="NF000756">
    <property type="entry name" value="PRK00047.1"/>
    <property type="match status" value="1"/>
</dbReference>
<dbReference type="GO" id="GO:0004370">
    <property type="term" value="F:glycerol kinase activity"/>
    <property type="evidence" value="ECO:0007669"/>
    <property type="project" value="UniProtKB-UniRule"/>
</dbReference>
<dbReference type="RefSeq" id="WP_119320899.1">
    <property type="nucleotide sequence ID" value="NZ_AP025739.1"/>
</dbReference>
<comment type="function">
    <text evidence="9 10">Key enzyme in the regulation of glycerol uptake and metabolism. Catalyzes the phosphorylation of glycerol to yield sn-glycerol 3-phosphate.</text>
</comment>
<dbReference type="FunCoup" id="A0A402CU34">
    <property type="interactions" value="357"/>
</dbReference>
<dbReference type="GO" id="GO:0005829">
    <property type="term" value="C:cytosol"/>
    <property type="evidence" value="ECO:0007669"/>
    <property type="project" value="TreeGrafter"/>
</dbReference>
<evidence type="ECO:0000256" key="6">
    <source>
        <dbReference type="ARBA" id="ARBA00022798"/>
    </source>
</evidence>
<evidence type="ECO:0000313" key="13">
    <source>
        <dbReference type="Proteomes" id="UP000287394"/>
    </source>
</evidence>
<dbReference type="KEGG" id="ccot:CCAX7_008930"/>
<feature type="binding site" evidence="10">
    <location>
        <position position="268"/>
    </location>
    <ligand>
        <name>ADP</name>
        <dbReference type="ChEBI" id="CHEBI:456216"/>
    </ligand>
</feature>
<feature type="binding site" evidence="10">
    <location>
        <position position="83"/>
    </location>
    <ligand>
        <name>sn-glycerol 3-phosphate</name>
        <dbReference type="ChEBI" id="CHEBI:57597"/>
    </ligand>
</feature>
<accession>A0A402CU34</accession>
<dbReference type="InterPro" id="IPR018483">
    <property type="entry name" value="Carb_kinase_FGGY_CS"/>
</dbReference>
<feature type="binding site" evidence="10">
    <location>
        <position position="315"/>
    </location>
    <ligand>
        <name>ATP</name>
        <dbReference type="ChEBI" id="CHEBI:30616"/>
    </ligand>
</feature>
<feature type="binding site" evidence="10">
    <location>
        <position position="13"/>
    </location>
    <ligand>
        <name>ATP</name>
        <dbReference type="ChEBI" id="CHEBI:30616"/>
    </ligand>
</feature>
<dbReference type="CDD" id="cd07786">
    <property type="entry name" value="FGGY_EcGK_like"/>
    <property type="match status" value="1"/>
</dbReference>
<dbReference type="GO" id="GO:0005524">
    <property type="term" value="F:ATP binding"/>
    <property type="evidence" value="ECO:0007669"/>
    <property type="project" value="UniProtKB-UniRule"/>
</dbReference>
<feature type="binding site" evidence="10">
    <location>
        <position position="14"/>
    </location>
    <ligand>
        <name>ATP</name>
        <dbReference type="ChEBI" id="CHEBI:30616"/>
    </ligand>
</feature>
<feature type="binding site" evidence="10">
    <location>
        <position position="135"/>
    </location>
    <ligand>
        <name>glycerol</name>
        <dbReference type="ChEBI" id="CHEBI:17754"/>
    </ligand>
</feature>
<dbReference type="FunFam" id="3.30.420.40:FF:000007">
    <property type="entry name" value="Glycerol kinase"/>
    <property type="match status" value="1"/>
</dbReference>
<dbReference type="EC" id="2.7.1.30" evidence="10"/>
<dbReference type="GO" id="GO:0019563">
    <property type="term" value="P:glycerol catabolic process"/>
    <property type="evidence" value="ECO:0007669"/>
    <property type="project" value="UniProtKB-UniRule"/>
</dbReference>
<dbReference type="Proteomes" id="UP000287394">
    <property type="component" value="Chromosome"/>
</dbReference>
<feature type="binding site" evidence="10">
    <location>
        <position position="416"/>
    </location>
    <ligand>
        <name>ADP</name>
        <dbReference type="ChEBI" id="CHEBI:456216"/>
    </ligand>
</feature>
<evidence type="ECO:0000256" key="7">
    <source>
        <dbReference type="ARBA" id="ARBA00022840"/>
    </source>
</evidence>
<feature type="binding site" evidence="10">
    <location>
        <position position="13"/>
    </location>
    <ligand>
        <name>sn-glycerol 3-phosphate</name>
        <dbReference type="ChEBI" id="CHEBI:57597"/>
    </ligand>
</feature>
<keyword evidence="3 10" id="KW-0808">Transferase</keyword>
<keyword evidence="6 10" id="KW-0319">Glycerol metabolism</keyword>
<evidence type="ECO:0000256" key="8">
    <source>
        <dbReference type="ARBA" id="ARBA00052101"/>
    </source>
</evidence>
<feature type="binding site" evidence="10">
    <location>
        <position position="17"/>
    </location>
    <ligand>
        <name>ADP</name>
        <dbReference type="ChEBI" id="CHEBI:456216"/>
    </ligand>
</feature>
<feature type="binding site" evidence="10">
    <location>
        <position position="268"/>
    </location>
    <ligand>
        <name>ATP</name>
        <dbReference type="ChEBI" id="CHEBI:30616"/>
    </ligand>
</feature>
<proteinExistence type="inferred from homology"/>
<name>A0A402CU34_9BACT</name>
<keyword evidence="5 10" id="KW-0418">Kinase</keyword>
<evidence type="ECO:0000256" key="2">
    <source>
        <dbReference type="ARBA" id="ARBA00009156"/>
    </source>
</evidence>
<dbReference type="InterPro" id="IPR018485">
    <property type="entry name" value="FGGY_C"/>
</dbReference>
<dbReference type="HAMAP" id="MF_00186">
    <property type="entry name" value="Glycerol_kin"/>
    <property type="match status" value="1"/>
</dbReference>
<keyword evidence="7 10" id="KW-0067">ATP-binding</keyword>
<dbReference type="SUPFAM" id="SSF53067">
    <property type="entry name" value="Actin-like ATPase domain"/>
    <property type="match status" value="2"/>
</dbReference>
<comment type="catalytic activity">
    <reaction evidence="8 10">
        <text>glycerol + ATP = sn-glycerol 3-phosphate + ADP + H(+)</text>
        <dbReference type="Rhea" id="RHEA:21644"/>
        <dbReference type="ChEBI" id="CHEBI:15378"/>
        <dbReference type="ChEBI" id="CHEBI:17754"/>
        <dbReference type="ChEBI" id="CHEBI:30616"/>
        <dbReference type="ChEBI" id="CHEBI:57597"/>
        <dbReference type="ChEBI" id="CHEBI:456216"/>
        <dbReference type="EC" id="2.7.1.30"/>
    </reaction>
</comment>
<dbReference type="EMBL" id="AP025739">
    <property type="protein sequence ID" value="BDI28842.1"/>
    <property type="molecule type" value="Genomic_DNA"/>
</dbReference>
<comment type="activity regulation">
    <text evidence="10">Inhibited by fructose 1,6-bisphosphate (FBP).</text>
</comment>
<dbReference type="PROSITE" id="PS00445">
    <property type="entry name" value="FGGY_KINASES_2"/>
    <property type="match status" value="1"/>
</dbReference>
<dbReference type="GO" id="GO:0006072">
    <property type="term" value="P:glycerol-3-phosphate metabolic process"/>
    <property type="evidence" value="ECO:0007669"/>
    <property type="project" value="InterPro"/>
</dbReference>
<evidence type="ECO:0000313" key="12">
    <source>
        <dbReference type="EMBL" id="BDI28842.1"/>
    </source>
</evidence>
<sequence>MTEKYILALDQGTTSSRAIIFDHAGRALCQRSQEFRQIYPKPGWVEHNAEDIWSSQLNVGVQVLQDQGLTMSDIAAVGITNQRETTIVWDRRTGAPIHNAIVWQDRRTAGYCDELKRAGWEEKIRAKTGLVIDAYFSGSKVKWLLDNVPGAREKAERGELMFGTVDTFLVWRLSAGAAHVTDFSNASRTMLFNIHTLEWDDEILTEMGIPRSMLPEVRQSSEIYAEIQGRLRGANGTAPIAGIAGDQQAATFGQACFDVGQAKNTYGTGCFLLMNTGNKPVESKNNLLTTIGWGLNGKITYCLEGSVFVAGAAVQYLRDSLGIVGAAGETEALAASVASSGGVYFVPAFVGLGAPYWDQYARGAIMGLTRGSGRAEIVRATLEAVAYQSRDLLEAMTADSGVTLSELRVDGGMVANNFLMQFQSDLLGVAVERPRVAETTALGAAYLAGLAVGYWKNIDEIKSNWALDKRFDPAMDKAHRDKAYAGWKRAVERVRAWEEPDESFG</sequence>
<dbReference type="PIRSF" id="PIRSF000538">
    <property type="entry name" value="GlpK"/>
    <property type="match status" value="1"/>
</dbReference>
<evidence type="ECO:0000256" key="4">
    <source>
        <dbReference type="ARBA" id="ARBA00022741"/>
    </source>
</evidence>
<dbReference type="Pfam" id="PF02782">
    <property type="entry name" value="FGGY_C"/>
    <property type="match status" value="1"/>
</dbReference>
<dbReference type="Gene3D" id="3.30.420.40">
    <property type="match status" value="2"/>
</dbReference>
<feature type="binding site" evidence="10">
    <location>
        <position position="247"/>
    </location>
    <ligand>
        <name>glycerol</name>
        <dbReference type="ChEBI" id="CHEBI:17754"/>
    </ligand>
</feature>
<dbReference type="InterPro" id="IPR018484">
    <property type="entry name" value="FGGY_N"/>
</dbReference>
<feature type="binding site" evidence="10">
    <location>
        <position position="412"/>
    </location>
    <ligand>
        <name>ADP</name>
        <dbReference type="ChEBI" id="CHEBI:456216"/>
    </ligand>
</feature>
<dbReference type="OrthoDB" id="9805576at2"/>